<dbReference type="SUPFAM" id="SSF56436">
    <property type="entry name" value="C-type lectin-like"/>
    <property type="match status" value="1"/>
</dbReference>
<keyword evidence="4" id="KW-1133">Transmembrane helix</keyword>
<dbReference type="AlphaFoldDB" id="A0A2G9ZFL0"/>
<dbReference type="InterPro" id="IPR016186">
    <property type="entry name" value="C-type_lectin-like/link_sf"/>
</dbReference>
<evidence type="ECO:0000313" key="11">
    <source>
        <dbReference type="EMBL" id="PIP31959.1"/>
    </source>
</evidence>
<sequence length="287" mass="29556">MPKRIFVLALLGALLLIIKGFALAWVEPTQAPPAGNVPAPLNVGNGYQIKSGVLQIKNPDASSADATEGNWFHIGTYNKTFAQAKAACEAQGARLAYYSEIVDAFKNGANACSYGWISEGFVVYPMQDGATGGCGGSVGGVRVSRPALTATYGAYCARDSFLINGSLANGGNLYAKGLYLNSGQSAGQMYFGLLDNGSNADKLGICFDGDCKTAWDQVVGAPTNATYLTISSDATLTNERIVTAGTGVTITDGGVGGNLTINVNPITVQTRVASAGCVAGSSIRVIN</sequence>
<dbReference type="GO" id="GO:0004888">
    <property type="term" value="F:transmembrane signaling receptor activity"/>
    <property type="evidence" value="ECO:0007669"/>
    <property type="project" value="TreeGrafter"/>
</dbReference>
<evidence type="ECO:0000256" key="8">
    <source>
        <dbReference type="ARBA" id="ARBA00023180"/>
    </source>
</evidence>
<evidence type="ECO:0000256" key="4">
    <source>
        <dbReference type="ARBA" id="ARBA00022989"/>
    </source>
</evidence>
<dbReference type="Gene3D" id="3.10.100.10">
    <property type="entry name" value="Mannose-Binding Protein A, subunit A"/>
    <property type="match status" value="1"/>
</dbReference>
<comment type="caution">
    <text evidence="11">The sequence shown here is derived from an EMBL/GenBank/DDBJ whole genome shotgun (WGS) entry which is preliminary data.</text>
</comment>
<evidence type="ECO:0000256" key="7">
    <source>
        <dbReference type="ARBA" id="ARBA00023170"/>
    </source>
</evidence>
<dbReference type="Pfam" id="PF00193">
    <property type="entry name" value="Xlink"/>
    <property type="match status" value="1"/>
</dbReference>
<dbReference type="GO" id="GO:0007155">
    <property type="term" value="P:cell adhesion"/>
    <property type="evidence" value="ECO:0007669"/>
    <property type="project" value="InterPro"/>
</dbReference>
<dbReference type="Proteomes" id="UP000230447">
    <property type="component" value="Unassembled WGS sequence"/>
</dbReference>
<dbReference type="InterPro" id="IPR000538">
    <property type="entry name" value="Link_dom"/>
</dbReference>
<dbReference type="PROSITE" id="PS50963">
    <property type="entry name" value="LINK_2"/>
    <property type="match status" value="1"/>
</dbReference>
<evidence type="ECO:0000256" key="2">
    <source>
        <dbReference type="ARBA" id="ARBA00022692"/>
    </source>
</evidence>
<dbReference type="PANTHER" id="PTHR10225">
    <property type="entry name" value="HYALURONAN RECEPTOR"/>
    <property type="match status" value="1"/>
</dbReference>
<evidence type="ECO:0000313" key="12">
    <source>
        <dbReference type="Proteomes" id="UP000230447"/>
    </source>
</evidence>
<evidence type="ECO:0000256" key="9">
    <source>
        <dbReference type="SAM" id="SignalP"/>
    </source>
</evidence>
<gene>
    <name evidence="11" type="ORF">COX24_00890</name>
</gene>
<proteinExistence type="predicted"/>
<keyword evidence="2" id="KW-0812">Transmembrane</keyword>
<evidence type="ECO:0000259" key="10">
    <source>
        <dbReference type="PROSITE" id="PS50963"/>
    </source>
</evidence>
<evidence type="ECO:0000256" key="6">
    <source>
        <dbReference type="ARBA" id="ARBA00023157"/>
    </source>
</evidence>
<keyword evidence="3 9" id="KW-0732">Signal</keyword>
<protein>
    <recommendedName>
        <fullName evidence="10">Link domain-containing protein</fullName>
    </recommendedName>
</protein>
<reference evidence="11 12" key="1">
    <citation type="submission" date="2017-09" db="EMBL/GenBank/DDBJ databases">
        <title>Depth-based differentiation of microbial function through sediment-hosted aquifers and enrichment of novel symbionts in the deep terrestrial subsurface.</title>
        <authorList>
            <person name="Probst A.J."/>
            <person name="Ladd B."/>
            <person name="Jarett J.K."/>
            <person name="Geller-Mcgrath D.E."/>
            <person name="Sieber C.M."/>
            <person name="Emerson J.B."/>
            <person name="Anantharaman K."/>
            <person name="Thomas B.C."/>
            <person name="Malmstrom R."/>
            <person name="Stieglmeier M."/>
            <person name="Klingl A."/>
            <person name="Woyke T."/>
            <person name="Ryan C.M."/>
            <person name="Banfield J.F."/>
        </authorList>
    </citation>
    <scope>NUCLEOTIDE SEQUENCE [LARGE SCALE GENOMIC DNA]</scope>
    <source>
        <strain evidence="11">CG23_combo_of_CG06-09_8_20_14_all_37_87_8</strain>
    </source>
</reference>
<keyword evidence="7" id="KW-0675">Receptor</keyword>
<dbReference type="InterPro" id="IPR016187">
    <property type="entry name" value="CTDL_fold"/>
</dbReference>
<dbReference type="InterPro" id="IPR043210">
    <property type="entry name" value="CD44_antigen-like"/>
</dbReference>
<dbReference type="GO" id="GO:0005886">
    <property type="term" value="C:plasma membrane"/>
    <property type="evidence" value="ECO:0007669"/>
    <property type="project" value="TreeGrafter"/>
</dbReference>
<keyword evidence="5" id="KW-0472">Membrane</keyword>
<accession>A0A2G9ZFL0</accession>
<name>A0A2G9ZFL0_9BACT</name>
<dbReference type="SMART" id="SM00445">
    <property type="entry name" value="LINK"/>
    <property type="match status" value="1"/>
</dbReference>
<dbReference type="GO" id="GO:0005540">
    <property type="term" value="F:hyaluronic acid binding"/>
    <property type="evidence" value="ECO:0007669"/>
    <property type="project" value="InterPro"/>
</dbReference>
<feature type="non-terminal residue" evidence="11">
    <location>
        <position position="287"/>
    </location>
</feature>
<organism evidence="11 12">
    <name type="scientific">bacterium (Candidatus Gribaldobacteria) CG23_combo_of_CG06-09_8_20_14_all_37_87_8</name>
    <dbReference type="NCBI Taxonomy" id="2014278"/>
    <lineage>
        <taxon>Bacteria</taxon>
        <taxon>Candidatus Gribaldobacteria</taxon>
    </lineage>
</organism>
<evidence type="ECO:0000256" key="3">
    <source>
        <dbReference type="ARBA" id="ARBA00022729"/>
    </source>
</evidence>
<feature type="domain" description="Link" evidence="10">
    <location>
        <begin position="66"/>
        <end position="158"/>
    </location>
</feature>
<evidence type="ECO:0000256" key="5">
    <source>
        <dbReference type="ARBA" id="ARBA00023136"/>
    </source>
</evidence>
<comment type="subcellular location">
    <subcellularLocation>
        <location evidence="1">Membrane</location>
        <topology evidence="1">Single-pass membrane protein</topology>
    </subcellularLocation>
</comment>
<keyword evidence="6" id="KW-1015">Disulfide bond</keyword>
<dbReference type="PANTHER" id="PTHR10225:SF5">
    <property type="entry name" value="C-TYPE LECTIN DOMAIN-CONTAINING PROTEIN"/>
    <property type="match status" value="1"/>
</dbReference>
<keyword evidence="8" id="KW-0325">Glycoprotein</keyword>
<dbReference type="EMBL" id="PCSB01000016">
    <property type="protein sequence ID" value="PIP31959.1"/>
    <property type="molecule type" value="Genomic_DNA"/>
</dbReference>
<evidence type="ECO:0000256" key="1">
    <source>
        <dbReference type="ARBA" id="ARBA00004167"/>
    </source>
</evidence>
<feature type="signal peptide" evidence="9">
    <location>
        <begin position="1"/>
        <end position="24"/>
    </location>
</feature>
<feature type="chain" id="PRO_5013722174" description="Link domain-containing protein" evidence="9">
    <location>
        <begin position="25"/>
        <end position="287"/>
    </location>
</feature>